<dbReference type="Pfam" id="PF25954">
    <property type="entry name" value="Beta-barrel_RND_2"/>
    <property type="match status" value="1"/>
</dbReference>
<dbReference type="GO" id="GO:0015562">
    <property type="term" value="F:efflux transmembrane transporter activity"/>
    <property type="evidence" value="ECO:0007669"/>
    <property type="project" value="TreeGrafter"/>
</dbReference>
<dbReference type="InterPro" id="IPR006143">
    <property type="entry name" value="RND_pump_MFP"/>
</dbReference>
<comment type="similarity">
    <text evidence="1">Belongs to the membrane fusion protein (MFP) (TC 8.A.1) family.</text>
</comment>
<proteinExistence type="inferred from homology"/>
<dbReference type="RefSeq" id="WP_185682322.1">
    <property type="nucleotide sequence ID" value="NZ_JACLAU010000003.1"/>
</dbReference>
<dbReference type="NCBIfam" id="TIGR01730">
    <property type="entry name" value="RND_mfp"/>
    <property type="match status" value="1"/>
</dbReference>
<dbReference type="InterPro" id="IPR058792">
    <property type="entry name" value="Beta-barrel_RND_2"/>
</dbReference>
<dbReference type="Gene3D" id="2.40.30.170">
    <property type="match status" value="1"/>
</dbReference>
<dbReference type="Proteomes" id="UP000520156">
    <property type="component" value="Unassembled WGS sequence"/>
</dbReference>
<dbReference type="Gene3D" id="2.40.420.20">
    <property type="match status" value="1"/>
</dbReference>
<evidence type="ECO:0000313" key="3">
    <source>
        <dbReference type="EMBL" id="MBC2650907.1"/>
    </source>
</evidence>
<evidence type="ECO:0000259" key="2">
    <source>
        <dbReference type="Pfam" id="PF25954"/>
    </source>
</evidence>
<dbReference type="Gene3D" id="1.10.287.470">
    <property type="entry name" value="Helix hairpin bin"/>
    <property type="match status" value="1"/>
</dbReference>
<dbReference type="AlphaFoldDB" id="A0A7X1F5R8"/>
<evidence type="ECO:0000256" key="1">
    <source>
        <dbReference type="ARBA" id="ARBA00009477"/>
    </source>
</evidence>
<dbReference type="Gene3D" id="2.40.50.100">
    <property type="match status" value="1"/>
</dbReference>
<evidence type="ECO:0000313" key="4">
    <source>
        <dbReference type="Proteomes" id="UP000520156"/>
    </source>
</evidence>
<dbReference type="PANTHER" id="PTHR30469">
    <property type="entry name" value="MULTIDRUG RESISTANCE PROTEIN MDTA"/>
    <property type="match status" value="1"/>
</dbReference>
<sequence>MIATPDPFTRLRTAVACLLLVGTLAGCGGGAKPAAKDAPRQTVSVDQVALRNIGGGTAAAGRLVALEEVAVATDVSGYRVARVLVEEGARVPAGAPLAILDDSLLRSQIAQLEAQLVQQQVAAEQAAEQARRVDGLDSSGVLSSEAIAQRRFAARSTAASVNSTRAQLNDALVRRSHLVIRAPYAGTVIERTVRPGETASAGTAMFRMARDRLVEAYAEVPEAMAARLAVGDPASVKLASGRLLDGRVRLIGQRVDQTTGVVIARVALPIDPELRVGGFADVIFGGARTAPAVPDKAVRYDADGAFLMLVDARHRVHRVAVETGDRAGGYVELRKGPPVGSTVAVKGAAFTLDGDQVAIAQRSR</sequence>
<name>A0A7X1F5R8_9SPHN</name>
<dbReference type="SUPFAM" id="SSF111369">
    <property type="entry name" value="HlyD-like secretion proteins"/>
    <property type="match status" value="1"/>
</dbReference>
<feature type="domain" description="CusB-like beta-barrel" evidence="2">
    <location>
        <begin position="218"/>
        <end position="286"/>
    </location>
</feature>
<dbReference type="EMBL" id="JACLAU010000003">
    <property type="protein sequence ID" value="MBC2650907.1"/>
    <property type="molecule type" value="Genomic_DNA"/>
</dbReference>
<accession>A0A7X1F5R8</accession>
<dbReference type="PANTHER" id="PTHR30469:SF15">
    <property type="entry name" value="HLYD FAMILY OF SECRETION PROTEINS"/>
    <property type="match status" value="1"/>
</dbReference>
<protein>
    <submittedName>
        <fullName evidence="3">Efflux RND transporter periplasmic adaptor subunit</fullName>
    </submittedName>
</protein>
<gene>
    <name evidence="3" type="ORF">H7F49_04260</name>
</gene>
<comment type="caution">
    <text evidence="3">The sequence shown here is derived from an EMBL/GenBank/DDBJ whole genome shotgun (WGS) entry which is preliminary data.</text>
</comment>
<organism evidence="3 4">
    <name type="scientific">Novosphingobium aerophilum</name>
    <dbReference type="NCBI Taxonomy" id="2839843"/>
    <lineage>
        <taxon>Bacteria</taxon>
        <taxon>Pseudomonadati</taxon>
        <taxon>Pseudomonadota</taxon>
        <taxon>Alphaproteobacteria</taxon>
        <taxon>Sphingomonadales</taxon>
        <taxon>Sphingomonadaceae</taxon>
        <taxon>Novosphingobium</taxon>
    </lineage>
</organism>
<keyword evidence="4" id="KW-1185">Reference proteome</keyword>
<dbReference type="GO" id="GO:1990281">
    <property type="term" value="C:efflux pump complex"/>
    <property type="evidence" value="ECO:0007669"/>
    <property type="project" value="TreeGrafter"/>
</dbReference>
<reference evidence="3 4" key="1">
    <citation type="submission" date="2020-08" db="EMBL/GenBank/DDBJ databases">
        <title>The genome sequence of Novosphingobium flavum 4Y4.</title>
        <authorList>
            <person name="Liu Y."/>
        </authorList>
    </citation>
    <scope>NUCLEOTIDE SEQUENCE [LARGE SCALE GENOMIC DNA]</scope>
    <source>
        <strain evidence="3 4">4Y4</strain>
    </source>
</reference>